<evidence type="ECO:0000313" key="2">
    <source>
        <dbReference type="Proteomes" id="UP001055072"/>
    </source>
</evidence>
<dbReference type="Proteomes" id="UP001055072">
    <property type="component" value="Unassembled WGS sequence"/>
</dbReference>
<reference evidence="1" key="1">
    <citation type="journal article" date="2021" name="Environ. Microbiol.">
        <title>Gene family expansions and transcriptome signatures uncover fungal adaptations to wood decay.</title>
        <authorList>
            <person name="Hage H."/>
            <person name="Miyauchi S."/>
            <person name="Viragh M."/>
            <person name="Drula E."/>
            <person name="Min B."/>
            <person name="Chaduli D."/>
            <person name="Navarro D."/>
            <person name="Favel A."/>
            <person name="Norest M."/>
            <person name="Lesage-Meessen L."/>
            <person name="Balint B."/>
            <person name="Merenyi Z."/>
            <person name="de Eugenio L."/>
            <person name="Morin E."/>
            <person name="Martinez A.T."/>
            <person name="Baldrian P."/>
            <person name="Stursova M."/>
            <person name="Martinez M.J."/>
            <person name="Novotny C."/>
            <person name="Magnuson J.K."/>
            <person name="Spatafora J.W."/>
            <person name="Maurice S."/>
            <person name="Pangilinan J."/>
            <person name="Andreopoulos W."/>
            <person name="LaButti K."/>
            <person name="Hundley H."/>
            <person name="Na H."/>
            <person name="Kuo A."/>
            <person name="Barry K."/>
            <person name="Lipzen A."/>
            <person name="Henrissat B."/>
            <person name="Riley R."/>
            <person name="Ahrendt S."/>
            <person name="Nagy L.G."/>
            <person name="Grigoriev I.V."/>
            <person name="Martin F."/>
            <person name="Rosso M.N."/>
        </authorList>
    </citation>
    <scope>NUCLEOTIDE SEQUENCE</scope>
    <source>
        <strain evidence="1">CBS 384.51</strain>
    </source>
</reference>
<evidence type="ECO:0000313" key="1">
    <source>
        <dbReference type="EMBL" id="KAI0094437.1"/>
    </source>
</evidence>
<gene>
    <name evidence="1" type="ORF">BDY19DRAFT_19154</name>
</gene>
<protein>
    <submittedName>
        <fullName evidence="1">Uncharacterized protein</fullName>
    </submittedName>
</protein>
<accession>A0ACB8UJ89</accession>
<name>A0ACB8UJ89_9APHY</name>
<keyword evidence="2" id="KW-1185">Reference proteome</keyword>
<sequence length="212" mass="22381">MLSSTTFLRLLCTSAFLLPKVLALTCSGARNLALCAEFITPFSTNNFTWRNDCGLDQPATDILMAQSIQFNSGNCPQGTTATCCTSCLACGNVGVDCSGPATNLPPLGSEQLPLNWTVAVPCAIDNANRVIENTVVTYLPTTTPSSCVAQCAAQGFTFAGVEFSDECYCGTGYTDGMLPPEADVSECNMPCAGDVDATCGGSWRMQVYRLSR</sequence>
<proteinExistence type="predicted"/>
<comment type="caution">
    <text evidence="1">The sequence shown here is derived from an EMBL/GenBank/DDBJ whole genome shotgun (WGS) entry which is preliminary data.</text>
</comment>
<dbReference type="EMBL" id="MU274900">
    <property type="protein sequence ID" value="KAI0094437.1"/>
    <property type="molecule type" value="Genomic_DNA"/>
</dbReference>
<organism evidence="1 2">
    <name type="scientific">Irpex rosettiformis</name>
    <dbReference type="NCBI Taxonomy" id="378272"/>
    <lineage>
        <taxon>Eukaryota</taxon>
        <taxon>Fungi</taxon>
        <taxon>Dikarya</taxon>
        <taxon>Basidiomycota</taxon>
        <taxon>Agaricomycotina</taxon>
        <taxon>Agaricomycetes</taxon>
        <taxon>Polyporales</taxon>
        <taxon>Irpicaceae</taxon>
        <taxon>Irpex</taxon>
    </lineage>
</organism>